<accession>A0A543I4I0</accession>
<evidence type="ECO:0000256" key="4">
    <source>
        <dbReference type="ARBA" id="ARBA00022630"/>
    </source>
</evidence>
<comment type="pathway">
    <text evidence="2 15">Cofactor biosynthesis; FAD biosynthesis; FAD from FMN: step 1/1.</text>
</comment>
<dbReference type="EMBL" id="VFPN01000001">
    <property type="protein sequence ID" value="TQM65508.1"/>
    <property type="molecule type" value="Genomic_DNA"/>
</dbReference>
<dbReference type="PANTHER" id="PTHR22749:SF6">
    <property type="entry name" value="RIBOFLAVIN KINASE"/>
    <property type="match status" value="1"/>
</dbReference>
<keyword evidence="9 15" id="KW-0418">Kinase</keyword>
<dbReference type="OrthoDB" id="9803667at2"/>
<dbReference type="FunFam" id="3.40.50.620:FF:000021">
    <property type="entry name" value="Riboflavin biosynthesis protein"/>
    <property type="match status" value="1"/>
</dbReference>
<dbReference type="SMART" id="SM00904">
    <property type="entry name" value="Flavokinase"/>
    <property type="match status" value="1"/>
</dbReference>
<dbReference type="GO" id="GO:0009398">
    <property type="term" value="P:FMN biosynthetic process"/>
    <property type="evidence" value="ECO:0007669"/>
    <property type="project" value="UniProtKB-UniRule"/>
</dbReference>
<name>A0A543I4I0_9MICO</name>
<dbReference type="UniPathway" id="UPA00277">
    <property type="reaction ID" value="UER00407"/>
</dbReference>
<comment type="catalytic activity">
    <reaction evidence="14 15">
        <text>FMN + ATP + H(+) = FAD + diphosphate</text>
        <dbReference type="Rhea" id="RHEA:17237"/>
        <dbReference type="ChEBI" id="CHEBI:15378"/>
        <dbReference type="ChEBI" id="CHEBI:30616"/>
        <dbReference type="ChEBI" id="CHEBI:33019"/>
        <dbReference type="ChEBI" id="CHEBI:57692"/>
        <dbReference type="ChEBI" id="CHEBI:58210"/>
        <dbReference type="EC" id="2.7.7.2"/>
    </reaction>
</comment>
<dbReference type="GO" id="GO:0008531">
    <property type="term" value="F:riboflavin kinase activity"/>
    <property type="evidence" value="ECO:0007669"/>
    <property type="project" value="UniProtKB-UniRule"/>
</dbReference>
<dbReference type="SUPFAM" id="SSF52374">
    <property type="entry name" value="Nucleotidylyl transferase"/>
    <property type="match status" value="1"/>
</dbReference>
<keyword evidence="18" id="KW-1185">Reference proteome</keyword>
<dbReference type="AlphaFoldDB" id="A0A543I4I0"/>
<evidence type="ECO:0000313" key="18">
    <source>
        <dbReference type="Proteomes" id="UP000318331"/>
    </source>
</evidence>
<dbReference type="CDD" id="cd02064">
    <property type="entry name" value="FAD_synthetase_N"/>
    <property type="match status" value="1"/>
</dbReference>
<dbReference type="NCBIfam" id="NF004160">
    <property type="entry name" value="PRK05627.1-3"/>
    <property type="match status" value="1"/>
</dbReference>
<comment type="similarity">
    <text evidence="15">Belongs to the ribF family.</text>
</comment>
<evidence type="ECO:0000256" key="9">
    <source>
        <dbReference type="ARBA" id="ARBA00022777"/>
    </source>
</evidence>
<dbReference type="PIRSF" id="PIRSF004491">
    <property type="entry name" value="FAD_Synth"/>
    <property type="match status" value="1"/>
</dbReference>
<evidence type="ECO:0000256" key="1">
    <source>
        <dbReference type="ARBA" id="ARBA00002121"/>
    </source>
</evidence>
<reference evidence="17 18" key="1">
    <citation type="submission" date="2019-06" db="EMBL/GenBank/DDBJ databases">
        <title>Sequencing the genomes of 1000 actinobacteria strains.</title>
        <authorList>
            <person name="Klenk H.-P."/>
        </authorList>
    </citation>
    <scope>NUCLEOTIDE SEQUENCE [LARGE SCALE GENOMIC DNA]</scope>
    <source>
        <strain evidence="17 18">DSM 18031</strain>
    </source>
</reference>
<evidence type="ECO:0000256" key="5">
    <source>
        <dbReference type="ARBA" id="ARBA00022643"/>
    </source>
</evidence>
<evidence type="ECO:0000256" key="11">
    <source>
        <dbReference type="ARBA" id="ARBA00022840"/>
    </source>
</evidence>
<dbReference type="GO" id="GO:0003919">
    <property type="term" value="F:FMN adenylyltransferase activity"/>
    <property type="evidence" value="ECO:0007669"/>
    <property type="project" value="UniProtKB-UniRule"/>
</dbReference>
<dbReference type="GO" id="GO:0006747">
    <property type="term" value="P:FAD biosynthetic process"/>
    <property type="evidence" value="ECO:0007669"/>
    <property type="project" value="UniProtKB-UniRule"/>
</dbReference>
<evidence type="ECO:0000256" key="12">
    <source>
        <dbReference type="ARBA" id="ARBA00023268"/>
    </source>
</evidence>
<dbReference type="NCBIfam" id="TIGR00083">
    <property type="entry name" value="ribF"/>
    <property type="match status" value="1"/>
</dbReference>
<keyword evidence="8 15" id="KW-0547">Nucleotide-binding</keyword>
<evidence type="ECO:0000256" key="15">
    <source>
        <dbReference type="PIRNR" id="PIRNR004491"/>
    </source>
</evidence>
<evidence type="ECO:0000256" key="7">
    <source>
        <dbReference type="ARBA" id="ARBA00022695"/>
    </source>
</evidence>
<evidence type="ECO:0000256" key="3">
    <source>
        <dbReference type="ARBA" id="ARBA00005201"/>
    </source>
</evidence>
<evidence type="ECO:0000256" key="14">
    <source>
        <dbReference type="ARBA" id="ARBA00049494"/>
    </source>
</evidence>
<dbReference type="Pfam" id="PF01687">
    <property type="entry name" value="Flavokinase"/>
    <property type="match status" value="1"/>
</dbReference>
<comment type="catalytic activity">
    <reaction evidence="13 15">
        <text>riboflavin + ATP = FMN + ADP + H(+)</text>
        <dbReference type="Rhea" id="RHEA:14357"/>
        <dbReference type="ChEBI" id="CHEBI:15378"/>
        <dbReference type="ChEBI" id="CHEBI:30616"/>
        <dbReference type="ChEBI" id="CHEBI:57986"/>
        <dbReference type="ChEBI" id="CHEBI:58210"/>
        <dbReference type="ChEBI" id="CHEBI:456216"/>
        <dbReference type="EC" id="2.7.1.26"/>
    </reaction>
</comment>
<evidence type="ECO:0000259" key="16">
    <source>
        <dbReference type="SMART" id="SM00904"/>
    </source>
</evidence>
<keyword evidence="10 15" id="KW-0274">FAD</keyword>
<dbReference type="InterPro" id="IPR015865">
    <property type="entry name" value="Riboflavin_kinase_bac/euk"/>
</dbReference>
<dbReference type="SUPFAM" id="SSF82114">
    <property type="entry name" value="Riboflavin kinase-like"/>
    <property type="match status" value="1"/>
</dbReference>
<organism evidence="17 18">
    <name type="scientific">Klugiella xanthotipulae</name>
    <dbReference type="NCBI Taxonomy" id="244735"/>
    <lineage>
        <taxon>Bacteria</taxon>
        <taxon>Bacillati</taxon>
        <taxon>Actinomycetota</taxon>
        <taxon>Actinomycetes</taxon>
        <taxon>Micrococcales</taxon>
        <taxon>Microbacteriaceae</taxon>
        <taxon>Klugiella</taxon>
    </lineage>
</organism>
<proteinExistence type="inferred from homology"/>
<keyword evidence="4 15" id="KW-0285">Flavoprotein</keyword>
<dbReference type="EC" id="2.7.1.26" evidence="15"/>
<keyword evidence="6 15" id="KW-0808">Transferase</keyword>
<sequence>MRVFTSLAEVPASLPRSVVAVGKFDAVHLGHRRILRHLRTIARERSLDAVVFTFSNNPLSIVKPEVCPLPLLSPQQKLDLIAEQDIDTTVMVPFDAELAAQSPEEFVGRILCDRLHVSHVLVGADFRFGRHGAGTVGVLTDLGERLGFTVEVVEDVVAATDQKVSATLIRESLGRGEVARAATLLGRAHRVRGPVVHGAQRGRELGFPTANLGPDAEGLVPDDGVYAGWLMTEGERFPAAISVGTNPTFDDVVVRQVEVYVIDRAIDLYDRVVEVEFVDRLRGMVAFDSREALIAQMTDDVAQTRRLLGVGRR</sequence>
<evidence type="ECO:0000256" key="10">
    <source>
        <dbReference type="ARBA" id="ARBA00022827"/>
    </source>
</evidence>
<dbReference type="FunFam" id="2.40.30.30:FF:000003">
    <property type="entry name" value="Riboflavin biosynthesis protein"/>
    <property type="match status" value="1"/>
</dbReference>
<dbReference type="UniPathway" id="UPA00276">
    <property type="reaction ID" value="UER00406"/>
</dbReference>
<keyword evidence="5 15" id="KW-0288">FMN</keyword>
<dbReference type="Proteomes" id="UP000318331">
    <property type="component" value="Unassembled WGS sequence"/>
</dbReference>
<dbReference type="InterPro" id="IPR023465">
    <property type="entry name" value="Riboflavin_kinase_dom_sf"/>
</dbReference>
<dbReference type="GO" id="GO:0005524">
    <property type="term" value="F:ATP binding"/>
    <property type="evidence" value="ECO:0007669"/>
    <property type="project" value="UniProtKB-UniRule"/>
</dbReference>
<keyword evidence="7 15" id="KW-0548">Nucleotidyltransferase</keyword>
<protein>
    <recommendedName>
        <fullName evidence="15">Riboflavin biosynthesis protein</fullName>
    </recommendedName>
    <domain>
        <recommendedName>
            <fullName evidence="15">Riboflavin kinase</fullName>
            <ecNumber evidence="15">2.7.1.26</ecNumber>
        </recommendedName>
        <alternativeName>
            <fullName evidence="15">Flavokinase</fullName>
        </alternativeName>
    </domain>
    <domain>
        <recommendedName>
            <fullName evidence="15">FMN adenylyltransferase</fullName>
            <ecNumber evidence="15">2.7.7.2</ecNumber>
        </recommendedName>
        <alternativeName>
            <fullName evidence="15">FAD pyrophosphorylase</fullName>
        </alternativeName>
        <alternativeName>
            <fullName evidence="15">FAD synthase</fullName>
        </alternativeName>
    </domain>
</protein>
<dbReference type="Gene3D" id="3.40.50.620">
    <property type="entry name" value="HUPs"/>
    <property type="match status" value="1"/>
</dbReference>
<comment type="caution">
    <text evidence="17">The sequence shown here is derived from an EMBL/GenBank/DDBJ whole genome shotgun (WGS) entry which is preliminary data.</text>
</comment>
<evidence type="ECO:0000313" key="17">
    <source>
        <dbReference type="EMBL" id="TQM65508.1"/>
    </source>
</evidence>
<dbReference type="PANTHER" id="PTHR22749">
    <property type="entry name" value="RIBOFLAVIN KINASE/FMN ADENYLYLTRANSFERASE"/>
    <property type="match status" value="1"/>
</dbReference>
<comment type="function">
    <text evidence="1">Catalyzes the phosphorylation of riboflavin to FMN followed by the adenylation of FMN to FAD.</text>
</comment>
<dbReference type="GO" id="GO:0009231">
    <property type="term" value="P:riboflavin biosynthetic process"/>
    <property type="evidence" value="ECO:0007669"/>
    <property type="project" value="InterPro"/>
</dbReference>
<dbReference type="EC" id="2.7.7.2" evidence="15"/>
<dbReference type="InterPro" id="IPR014729">
    <property type="entry name" value="Rossmann-like_a/b/a_fold"/>
</dbReference>
<dbReference type="RefSeq" id="WP_141915287.1">
    <property type="nucleotide sequence ID" value="NZ_BAAAYS010000013.1"/>
</dbReference>
<evidence type="ECO:0000256" key="13">
    <source>
        <dbReference type="ARBA" id="ARBA00047880"/>
    </source>
</evidence>
<evidence type="ECO:0000256" key="2">
    <source>
        <dbReference type="ARBA" id="ARBA00004726"/>
    </source>
</evidence>
<evidence type="ECO:0000256" key="8">
    <source>
        <dbReference type="ARBA" id="ARBA00022741"/>
    </source>
</evidence>
<dbReference type="InterPro" id="IPR023468">
    <property type="entry name" value="Riboflavin_kinase"/>
</dbReference>
<comment type="pathway">
    <text evidence="3 15">Cofactor biosynthesis; FMN biosynthesis; FMN from riboflavin (ATP route): step 1/1.</text>
</comment>
<feature type="domain" description="Riboflavin kinase" evidence="16">
    <location>
        <begin position="184"/>
        <end position="309"/>
    </location>
</feature>
<gene>
    <name evidence="17" type="ORF">FB466_0312</name>
</gene>
<dbReference type="InterPro" id="IPR002606">
    <property type="entry name" value="Riboflavin_kinase_bac"/>
</dbReference>
<dbReference type="Pfam" id="PF06574">
    <property type="entry name" value="FAD_syn"/>
    <property type="match status" value="1"/>
</dbReference>
<dbReference type="Gene3D" id="2.40.30.30">
    <property type="entry name" value="Riboflavin kinase-like"/>
    <property type="match status" value="1"/>
</dbReference>
<keyword evidence="12" id="KW-0511">Multifunctional enzyme</keyword>
<keyword evidence="11 15" id="KW-0067">ATP-binding</keyword>
<dbReference type="InterPro" id="IPR015864">
    <property type="entry name" value="FAD_synthase"/>
</dbReference>
<evidence type="ECO:0000256" key="6">
    <source>
        <dbReference type="ARBA" id="ARBA00022679"/>
    </source>
</evidence>